<evidence type="ECO:0000313" key="13">
    <source>
        <dbReference type="Proteomes" id="UP000024404"/>
    </source>
</evidence>
<evidence type="ECO:0000259" key="9">
    <source>
        <dbReference type="Pfam" id="PF08159"/>
    </source>
</evidence>
<evidence type="ECO:0000256" key="7">
    <source>
        <dbReference type="PROSITE-ProRule" id="PRU00221"/>
    </source>
</evidence>
<dbReference type="GO" id="GO:0000462">
    <property type="term" value="P:maturation of SSU-rRNA from tricistronic rRNA transcript (SSU-rRNA, 5.8S rRNA, LSU-rRNA)"/>
    <property type="evidence" value="ECO:0007669"/>
    <property type="project" value="TreeGrafter"/>
</dbReference>
<protein>
    <recommendedName>
        <fullName evidence="3">Nucleolar protein 10</fullName>
    </recommendedName>
</protein>
<name>A0A8R1XWQ1_ONCVO</name>
<evidence type="ECO:0000256" key="5">
    <source>
        <dbReference type="ARBA" id="ARBA00022737"/>
    </source>
</evidence>
<dbReference type="GO" id="GO:0032040">
    <property type="term" value="C:small-subunit processome"/>
    <property type="evidence" value="ECO:0007669"/>
    <property type="project" value="TreeGrafter"/>
</dbReference>
<keyword evidence="4 7" id="KW-0853">WD repeat</keyword>
<feature type="compositionally biased region" description="Polar residues" evidence="8">
    <location>
        <begin position="512"/>
        <end position="524"/>
    </location>
</feature>
<feature type="repeat" description="WD" evidence="7">
    <location>
        <begin position="172"/>
        <end position="204"/>
    </location>
</feature>
<keyword evidence="6" id="KW-0539">Nucleus</keyword>
<dbReference type="InterPro" id="IPR056550">
    <property type="entry name" value="NOL10_2nd"/>
</dbReference>
<dbReference type="Pfam" id="PF23097">
    <property type="entry name" value="NOL10_2nd"/>
    <property type="match status" value="1"/>
</dbReference>
<dbReference type="Pfam" id="PF08159">
    <property type="entry name" value="NUC153"/>
    <property type="match status" value="1"/>
</dbReference>
<dbReference type="InterPro" id="IPR056551">
    <property type="entry name" value="Beta-prop_NOL10_N"/>
</dbReference>
<dbReference type="InterPro" id="IPR040382">
    <property type="entry name" value="NOL10/Enp2"/>
</dbReference>
<feature type="domain" description="Nucleolar protein 10-like N-terminal" evidence="11">
    <location>
        <begin position="1"/>
        <end position="212"/>
    </location>
</feature>
<evidence type="ECO:0000256" key="4">
    <source>
        <dbReference type="ARBA" id="ARBA00022574"/>
    </source>
</evidence>
<proteinExistence type="inferred from homology"/>
<dbReference type="PANTHER" id="PTHR14927">
    <property type="entry name" value="NUCLEOLAR PROTEIN 10"/>
    <property type="match status" value="1"/>
</dbReference>
<dbReference type="EMBL" id="CMVM020000129">
    <property type="status" value="NOT_ANNOTATED_CDS"/>
    <property type="molecule type" value="Genomic_DNA"/>
</dbReference>
<feature type="domain" description="Nucleolar protein 10-like N-terminal" evidence="11">
    <location>
        <begin position="221"/>
        <end position="345"/>
    </location>
</feature>
<organism evidence="12 13">
    <name type="scientific">Onchocerca volvulus</name>
    <dbReference type="NCBI Taxonomy" id="6282"/>
    <lineage>
        <taxon>Eukaryota</taxon>
        <taxon>Metazoa</taxon>
        <taxon>Ecdysozoa</taxon>
        <taxon>Nematoda</taxon>
        <taxon>Chromadorea</taxon>
        <taxon>Rhabditida</taxon>
        <taxon>Spirurina</taxon>
        <taxon>Spiruromorpha</taxon>
        <taxon>Filarioidea</taxon>
        <taxon>Onchocercidae</taxon>
        <taxon>Onchocerca</taxon>
    </lineage>
</organism>
<sequence length="729" mass="82684">MQVLSANDIKIYNLSAGKSIPDWITDRKRRKLEQKDIDLRRRIQLIQDFDMPDISNTVTVSPDGRYIFATGTYKPLLKCFDVSDLSLKFSRGLDADVVKMAVLSDDFSKFVLLEEERYVEVHVAYGRYFRMRIPKFGHDMAFCREVSDLYIVGSGSEIFRLNLEEGKFLPPLITSSSSLTCCQFNEDHHLFICGTVDGRIEAWDHRDGNRCGILDLCFKDALHLGVGTSTGHVLLFDIRSNKPLLIKDHQTGLPINKIDFIPEHSLVLSMDMRLLKIWEETDGKPFAAIEPGSNLTDFCRYPDSGLLFFANEAPKMLQYFVPAIGTAPKWCSYLETITEELEEAEQPAVYDDYKFVTKEQLEEIGLSHLIGTSLLRAYMHGYFIDIRLYNKAKTFTQPFAYENYKQRKIMEKIDDERSLSIASRKLRKPKLPSVNKELATKLLSLMEGAENVDRMTKKKDKDAISILSDERFGSLFTNPDFQVDESSEPFQLFVSALKKGGGRQKLSKNVDGDTSNNNKRSEIQSSEDLDIYENTSSAGSRSDDESSSEDGISSEGESFSEIDPKEDEENNVMITNEESSDDGKMQGKVLEKRKVMKPKGFDLIESDIGEDVVQYLKQKKAEENATSLSAQAGIETMNTKKSKDTSEVVGGSEQSMPFGGLQMTFKTKTGGLAAKKECLARREKQHLAERKELRRGIKGITNMLEKSRVWGGPRRKINNNHRSRMKKMT</sequence>
<keyword evidence="5" id="KW-0677">Repeat</keyword>
<dbReference type="GO" id="GO:0030686">
    <property type="term" value="C:90S preribosome"/>
    <property type="evidence" value="ECO:0007669"/>
    <property type="project" value="TreeGrafter"/>
</dbReference>
<dbReference type="Proteomes" id="UP000024404">
    <property type="component" value="Unassembled WGS sequence"/>
</dbReference>
<feature type="region of interest" description="Disordered" evidence="8">
    <location>
        <begin position="503"/>
        <end position="588"/>
    </location>
</feature>
<feature type="domain" description="Nucleolar protein 10-like second" evidence="10">
    <location>
        <begin position="349"/>
        <end position="396"/>
    </location>
</feature>
<feature type="region of interest" description="Disordered" evidence="8">
    <location>
        <begin position="637"/>
        <end position="662"/>
    </location>
</feature>
<evidence type="ECO:0000256" key="8">
    <source>
        <dbReference type="SAM" id="MobiDB-lite"/>
    </source>
</evidence>
<feature type="compositionally biased region" description="Acidic residues" evidence="8">
    <location>
        <begin position="558"/>
        <end position="570"/>
    </location>
</feature>
<evidence type="ECO:0000256" key="3">
    <source>
        <dbReference type="ARBA" id="ARBA00015517"/>
    </source>
</evidence>
<dbReference type="InterPro" id="IPR036322">
    <property type="entry name" value="WD40_repeat_dom_sf"/>
</dbReference>
<comment type="subcellular location">
    <subcellularLocation>
        <location evidence="1">Nucleus</location>
        <location evidence="1">Nucleolus</location>
    </subcellularLocation>
</comment>
<keyword evidence="13" id="KW-1185">Reference proteome</keyword>
<dbReference type="InterPro" id="IPR001680">
    <property type="entry name" value="WD40_rpt"/>
</dbReference>
<dbReference type="PROSITE" id="PS50082">
    <property type="entry name" value="WD_REPEATS_2"/>
    <property type="match status" value="1"/>
</dbReference>
<evidence type="ECO:0000256" key="2">
    <source>
        <dbReference type="ARBA" id="ARBA00005264"/>
    </source>
</evidence>
<dbReference type="InterPro" id="IPR015943">
    <property type="entry name" value="WD40/YVTN_repeat-like_dom_sf"/>
</dbReference>
<evidence type="ECO:0000256" key="6">
    <source>
        <dbReference type="ARBA" id="ARBA00023242"/>
    </source>
</evidence>
<dbReference type="Gene3D" id="2.130.10.10">
    <property type="entry name" value="YVTN repeat-like/Quinoprotein amine dehydrogenase"/>
    <property type="match status" value="1"/>
</dbReference>
<accession>A0A8R1XWQ1</accession>
<reference evidence="13" key="1">
    <citation type="submission" date="2013-10" db="EMBL/GenBank/DDBJ databases">
        <title>Genome sequencing of Onchocerca volvulus.</title>
        <authorList>
            <person name="Cotton J."/>
            <person name="Tsai J."/>
            <person name="Stanley E."/>
            <person name="Tracey A."/>
            <person name="Holroyd N."/>
            <person name="Lustigman S."/>
            <person name="Berriman M."/>
        </authorList>
    </citation>
    <scope>NUCLEOTIDE SEQUENCE</scope>
</reference>
<dbReference type="SMART" id="SM00320">
    <property type="entry name" value="WD40"/>
    <property type="match status" value="3"/>
</dbReference>
<feature type="region of interest" description="Disordered" evidence="8">
    <location>
        <begin position="707"/>
        <end position="729"/>
    </location>
</feature>
<evidence type="ECO:0000313" key="12">
    <source>
        <dbReference type="EnsemblMetazoa" id="OVOC4286.1"/>
    </source>
</evidence>
<dbReference type="SUPFAM" id="SSF50978">
    <property type="entry name" value="WD40 repeat-like"/>
    <property type="match status" value="1"/>
</dbReference>
<dbReference type="AlphaFoldDB" id="A0A8R1XWQ1"/>
<dbReference type="PANTHER" id="PTHR14927:SF0">
    <property type="entry name" value="NUCLEOLAR PROTEIN 10"/>
    <property type="match status" value="1"/>
</dbReference>
<evidence type="ECO:0000256" key="1">
    <source>
        <dbReference type="ARBA" id="ARBA00004604"/>
    </source>
</evidence>
<feature type="domain" description="NUC153" evidence="9">
    <location>
        <begin position="469"/>
        <end position="491"/>
    </location>
</feature>
<evidence type="ECO:0000259" key="10">
    <source>
        <dbReference type="Pfam" id="PF23097"/>
    </source>
</evidence>
<dbReference type="InterPro" id="IPR012580">
    <property type="entry name" value="NUC153"/>
</dbReference>
<reference evidence="12" key="2">
    <citation type="submission" date="2022-06" db="UniProtKB">
        <authorList>
            <consortium name="EnsemblMetazoa"/>
        </authorList>
    </citation>
    <scope>IDENTIFICATION</scope>
</reference>
<feature type="compositionally biased region" description="Basic residues" evidence="8">
    <location>
        <begin position="713"/>
        <end position="729"/>
    </location>
</feature>
<comment type="similarity">
    <text evidence="2">Belongs to the WD repeat NOL10/ENP2 family.</text>
</comment>
<evidence type="ECO:0000259" key="11">
    <source>
        <dbReference type="Pfam" id="PF23098"/>
    </source>
</evidence>
<dbReference type="EnsemblMetazoa" id="OVOC4286.1">
    <property type="protein sequence ID" value="OVOC4286.1"/>
    <property type="gene ID" value="WBGene00241095"/>
</dbReference>
<dbReference type="Pfam" id="PF23098">
    <property type="entry name" value="Beta-prop_NOL10_N"/>
    <property type="match status" value="2"/>
</dbReference>